<comment type="similarity">
    <text evidence="1">Belongs to the SNAP family.</text>
</comment>
<sequence>MVHSSCHVVGTITSLFRRYYHRRHGYKPIQRCDAEEEEETEKVQGGVLFEFRRYYNRRRGYKPIPRCDVGEEDAAEKAQDGSKSVLCEGCKKVILKCEEELDGEGPEGCGDRLMARCRLRSRSETSFAGWKDLADASYMYTRAGSWRKAVQAYGELAAYSLRRGSERSTLLQRRSELSAGSALLRSAKCYGEIEEKREEDVAAMKLALEEALALFVKHGDQRLAATACSDLAEFHLDRNDLQDALLFYERAAEYYGTAANRRSNRFCRFRAQLVTYLLANQEALHANGALPIHDYKRKCVGYMKPSDPDWLLLLGQMLGTSSVAHDYQPF</sequence>
<dbReference type="PANTHER" id="PTHR13768:SF36">
    <property type="entry name" value="OS01G0812500 PROTEIN"/>
    <property type="match status" value="1"/>
</dbReference>
<dbReference type="Gramene" id="TraesWEE_scaffold_109600_01G000100.1">
    <property type="protein sequence ID" value="TraesWEE_scaffold_109600_01G000100.1"/>
    <property type="gene ID" value="TraesWEE_scaffold_109600_01G000100"/>
</dbReference>
<dbReference type="Gramene" id="TraesARI2B03G00867570.1">
    <property type="protein sequence ID" value="TraesARI2B03G00867570.1"/>
    <property type="gene ID" value="TraesARI2B03G00867570"/>
</dbReference>
<dbReference type="InterPro" id="IPR000744">
    <property type="entry name" value="NSF_attach"/>
</dbReference>
<dbReference type="Gramene" id="TraesNOR2B03G00868320.1">
    <property type="protein sequence ID" value="TraesNOR2B03G00868320.1"/>
    <property type="gene ID" value="TraesNOR2B03G00868320"/>
</dbReference>
<dbReference type="Proteomes" id="UP000019116">
    <property type="component" value="Chromosome 2B"/>
</dbReference>
<protein>
    <submittedName>
        <fullName evidence="4">Uncharacterized protein</fullName>
    </submittedName>
</protein>
<accession>A0A3B6C2C3</accession>
<dbReference type="SUPFAM" id="SSF48452">
    <property type="entry name" value="TPR-like"/>
    <property type="match status" value="1"/>
</dbReference>
<dbReference type="Gramene" id="TraesJUL2B03G00861830.1">
    <property type="protein sequence ID" value="TraesJUL2B03G00861830.1"/>
    <property type="gene ID" value="TraesJUL2B03G00861830"/>
</dbReference>
<keyword evidence="2" id="KW-0813">Transport</keyword>
<gene>
    <name evidence="4" type="primary">LOC123040537</name>
</gene>
<keyword evidence="3" id="KW-0653">Protein transport</keyword>
<proteinExistence type="inferred from homology"/>
<dbReference type="Pfam" id="PF14938">
    <property type="entry name" value="SNAP"/>
    <property type="match status" value="1"/>
</dbReference>
<dbReference type="GO" id="GO:0006886">
    <property type="term" value="P:intracellular protein transport"/>
    <property type="evidence" value="ECO:0000318"/>
    <property type="project" value="GO_Central"/>
</dbReference>
<evidence type="ECO:0000313" key="4">
    <source>
        <dbReference type="EnsemblPlants" id="TraesCS2B02G109300.1"/>
    </source>
</evidence>
<dbReference type="EnsemblPlants" id="TraesCS2B02G109300.1">
    <property type="protein sequence ID" value="TraesCS2B02G109300.1"/>
    <property type="gene ID" value="TraesCS2B02G109300"/>
</dbReference>
<dbReference type="Gramene" id="TraesCLE_scaffold_107568_01G000100.1">
    <property type="protein sequence ID" value="TraesCLE_scaffold_107568_01G000100.1"/>
    <property type="gene ID" value="TraesCLE_scaffold_107568_01G000100"/>
</dbReference>
<dbReference type="GO" id="GO:0005483">
    <property type="term" value="F:soluble NSF attachment protein activity"/>
    <property type="evidence" value="ECO:0000318"/>
    <property type="project" value="GO_Central"/>
</dbReference>
<dbReference type="Gramene" id="TraesJAG2B03G00856590.1">
    <property type="protein sequence ID" value="TraesJAG2B03G00856590.1"/>
    <property type="gene ID" value="TraesJAG2B03G00856590"/>
</dbReference>
<dbReference type="Gramene" id="TraesCAD_scaffold_122934_01G000100.1">
    <property type="protein sequence ID" value="TraesCAD_scaffold_122934_01G000100.1"/>
    <property type="gene ID" value="TraesCAD_scaffold_122934_01G000100"/>
</dbReference>
<dbReference type="Gramene" id="TraesSYM2B03G00867560.1">
    <property type="protein sequence ID" value="TraesSYM2B03G00867560.1"/>
    <property type="gene ID" value="TraesSYM2B03G00867560"/>
</dbReference>
<dbReference type="Gramene" id="TraesCS2B03G0258900.1">
    <property type="protein sequence ID" value="TraesCS2B03G0258900.1.CDS"/>
    <property type="gene ID" value="TraesCS2B03G0258900"/>
</dbReference>
<evidence type="ECO:0000256" key="3">
    <source>
        <dbReference type="ARBA" id="ARBA00022927"/>
    </source>
</evidence>
<dbReference type="Gramene" id="TraesRN2B0100260900.1">
    <property type="protein sequence ID" value="TraesRN2B0100260900.1"/>
    <property type="gene ID" value="TraesRN2B0100260900"/>
</dbReference>
<dbReference type="RefSeq" id="XP_044319287.1">
    <property type="nucleotide sequence ID" value="XM_044463352.1"/>
</dbReference>
<dbReference type="Gramene" id="TraesROB_scaffold_082644_01G000100.1">
    <property type="protein sequence ID" value="TraesROB_scaffold_082644_01G000100.1"/>
    <property type="gene ID" value="TraesROB_scaffold_082644_01G000100"/>
</dbReference>
<dbReference type="Gramene" id="TraesLDM2B03G00858650.1">
    <property type="protein sequence ID" value="TraesLDM2B03G00858650.1"/>
    <property type="gene ID" value="TraesLDM2B03G00858650"/>
</dbReference>
<dbReference type="STRING" id="4565.A0A3B6C2C3"/>
<dbReference type="Gramene" id="TraesCS2B02G109300.1">
    <property type="protein sequence ID" value="TraesCS2B02G109300.1"/>
    <property type="gene ID" value="TraesCS2B02G109300"/>
</dbReference>
<dbReference type="Gramene" id="TraesLAC2B03G00853750.1">
    <property type="protein sequence ID" value="TraesLAC2B03G00853750.1"/>
    <property type="gene ID" value="TraesLAC2B03G00853750"/>
</dbReference>
<dbReference type="PANTHER" id="PTHR13768">
    <property type="entry name" value="SOLUBLE NSF ATTACHMENT PROTEIN SNAP"/>
    <property type="match status" value="1"/>
</dbReference>
<dbReference type="AlphaFoldDB" id="A0A3B6C2C3"/>
<dbReference type="Gramene" id="TraesSTA2B03G00857820.1">
    <property type="protein sequence ID" value="TraesSTA2B03G00857820.1"/>
    <property type="gene ID" value="TraesSTA2B03G00857820"/>
</dbReference>
<evidence type="ECO:0000256" key="2">
    <source>
        <dbReference type="ARBA" id="ARBA00022448"/>
    </source>
</evidence>
<evidence type="ECO:0000256" key="1">
    <source>
        <dbReference type="ARBA" id="ARBA00010050"/>
    </source>
</evidence>
<dbReference type="OrthoDB" id="682045at2759"/>
<evidence type="ECO:0000313" key="5">
    <source>
        <dbReference type="Proteomes" id="UP000019116"/>
    </source>
</evidence>
<reference evidence="4" key="2">
    <citation type="submission" date="2018-10" db="UniProtKB">
        <authorList>
            <consortium name="EnsemblPlants"/>
        </authorList>
    </citation>
    <scope>IDENTIFICATION</scope>
</reference>
<organism evidence="4">
    <name type="scientific">Triticum aestivum</name>
    <name type="common">Wheat</name>
    <dbReference type="NCBI Taxonomy" id="4565"/>
    <lineage>
        <taxon>Eukaryota</taxon>
        <taxon>Viridiplantae</taxon>
        <taxon>Streptophyta</taxon>
        <taxon>Embryophyta</taxon>
        <taxon>Tracheophyta</taxon>
        <taxon>Spermatophyta</taxon>
        <taxon>Magnoliopsida</taxon>
        <taxon>Liliopsida</taxon>
        <taxon>Poales</taxon>
        <taxon>Poaceae</taxon>
        <taxon>BOP clade</taxon>
        <taxon>Pooideae</taxon>
        <taxon>Triticodae</taxon>
        <taxon>Triticeae</taxon>
        <taxon>Triticinae</taxon>
        <taxon>Triticum</taxon>
    </lineage>
</organism>
<dbReference type="GO" id="GO:0019905">
    <property type="term" value="F:syntaxin binding"/>
    <property type="evidence" value="ECO:0000318"/>
    <property type="project" value="GO_Central"/>
</dbReference>
<dbReference type="GO" id="GO:0031201">
    <property type="term" value="C:SNARE complex"/>
    <property type="evidence" value="ECO:0000318"/>
    <property type="project" value="GO_Central"/>
</dbReference>
<name>A0A3B6C2C3_WHEAT</name>
<dbReference type="SMR" id="A0A3B6C2C3"/>
<dbReference type="Gene3D" id="1.25.40.10">
    <property type="entry name" value="Tetratricopeptide repeat domain"/>
    <property type="match status" value="1"/>
</dbReference>
<keyword evidence="5" id="KW-1185">Reference proteome</keyword>
<dbReference type="InterPro" id="IPR011990">
    <property type="entry name" value="TPR-like_helical_dom_sf"/>
</dbReference>
<dbReference type="GO" id="GO:0035494">
    <property type="term" value="P:SNARE complex disassembly"/>
    <property type="evidence" value="ECO:0000318"/>
    <property type="project" value="GO_Central"/>
</dbReference>
<dbReference type="GeneID" id="123040537"/>
<reference evidence="4" key="1">
    <citation type="submission" date="2018-08" db="EMBL/GenBank/DDBJ databases">
        <authorList>
            <person name="Rossello M."/>
        </authorList>
    </citation>
    <scope>NUCLEOTIDE SEQUENCE [LARGE SCALE GENOMIC DNA]</scope>
    <source>
        <strain evidence="4">cv. Chinese Spring</strain>
    </source>
</reference>